<name>A0A166R966_9AGAM</name>
<sequence>MNATATTVPMSSLEPLVIKVRDSRIVRHIAYGAFTALIWDWLLSVAEEVRLVRRFRASIALLAYFIARIAIAGLCTLLVAFQTAALPNCQPLFIVMAVCTIAGTAANSFLFLLRVRAVYSSSGTSKLWGKSRAERVVVIIFGVWWVAVVGTTALYSFGVKIEHKAGTMMCAIASTKDWSTTSLLVNAGYDTCIFVAISARIASYAIKPSPITSHFNTKLTSRGGWWAFMRGDGLSHLCKELIGGGQLFYFVTIGFTLVGSIMALAPVTPNLKAGFFSPALAIETIMTCRVFRGLALSGTTAELEEPTELQAMTVPEFTSVEVLSWAEAGTGADTQGAGSGCETGT</sequence>
<reference evidence="3 4" key="1">
    <citation type="journal article" date="2016" name="Mol. Biol. Evol.">
        <title>Comparative Genomics of Early-Diverging Mushroom-Forming Fungi Provides Insights into the Origins of Lignocellulose Decay Capabilities.</title>
        <authorList>
            <person name="Nagy L.G."/>
            <person name="Riley R."/>
            <person name="Tritt A."/>
            <person name="Adam C."/>
            <person name="Daum C."/>
            <person name="Floudas D."/>
            <person name="Sun H."/>
            <person name="Yadav J.S."/>
            <person name="Pangilinan J."/>
            <person name="Larsson K.H."/>
            <person name="Matsuura K."/>
            <person name="Barry K."/>
            <person name="Labutti K."/>
            <person name="Kuo R."/>
            <person name="Ohm R.A."/>
            <person name="Bhattacharya S.S."/>
            <person name="Shirouzu T."/>
            <person name="Yoshinaga Y."/>
            <person name="Martin F.M."/>
            <person name="Grigoriev I.V."/>
            <person name="Hibbett D.S."/>
        </authorList>
    </citation>
    <scope>NUCLEOTIDE SEQUENCE [LARGE SCALE GENOMIC DNA]</scope>
    <source>
        <strain evidence="3 4">CBS 109695</strain>
    </source>
</reference>
<protein>
    <recommendedName>
        <fullName evidence="2">DUF6533 domain-containing protein</fullName>
    </recommendedName>
</protein>
<accession>A0A166R966</accession>
<dbReference type="OrthoDB" id="3038990at2759"/>
<keyword evidence="1" id="KW-1133">Transmembrane helix</keyword>
<keyword evidence="1" id="KW-0472">Membrane</keyword>
<proteinExistence type="predicted"/>
<dbReference type="Proteomes" id="UP000076532">
    <property type="component" value="Unassembled WGS sequence"/>
</dbReference>
<dbReference type="EMBL" id="KV417505">
    <property type="protein sequence ID" value="KZP28037.1"/>
    <property type="molecule type" value="Genomic_DNA"/>
</dbReference>
<feature type="domain" description="DUF6533" evidence="2">
    <location>
        <begin position="33"/>
        <end position="70"/>
    </location>
</feature>
<evidence type="ECO:0000256" key="1">
    <source>
        <dbReference type="SAM" id="Phobius"/>
    </source>
</evidence>
<keyword evidence="4" id="KW-1185">Reference proteome</keyword>
<dbReference type="InterPro" id="IPR045340">
    <property type="entry name" value="DUF6533"/>
</dbReference>
<feature type="transmembrane region" description="Helical" evidence="1">
    <location>
        <begin position="93"/>
        <end position="115"/>
    </location>
</feature>
<evidence type="ECO:0000259" key="2">
    <source>
        <dbReference type="Pfam" id="PF20151"/>
    </source>
</evidence>
<keyword evidence="1" id="KW-0812">Transmembrane</keyword>
<dbReference type="STRING" id="436010.A0A166R966"/>
<dbReference type="Pfam" id="PF20151">
    <property type="entry name" value="DUF6533"/>
    <property type="match status" value="1"/>
</dbReference>
<feature type="transmembrane region" description="Helical" evidence="1">
    <location>
        <begin position="58"/>
        <end position="81"/>
    </location>
</feature>
<organism evidence="3 4">
    <name type="scientific">Athelia psychrophila</name>
    <dbReference type="NCBI Taxonomy" id="1759441"/>
    <lineage>
        <taxon>Eukaryota</taxon>
        <taxon>Fungi</taxon>
        <taxon>Dikarya</taxon>
        <taxon>Basidiomycota</taxon>
        <taxon>Agaricomycotina</taxon>
        <taxon>Agaricomycetes</taxon>
        <taxon>Agaricomycetidae</taxon>
        <taxon>Atheliales</taxon>
        <taxon>Atheliaceae</taxon>
        <taxon>Athelia</taxon>
    </lineage>
</organism>
<feature type="transmembrane region" description="Helical" evidence="1">
    <location>
        <begin position="136"/>
        <end position="158"/>
    </location>
</feature>
<evidence type="ECO:0000313" key="4">
    <source>
        <dbReference type="Proteomes" id="UP000076532"/>
    </source>
</evidence>
<feature type="transmembrane region" description="Helical" evidence="1">
    <location>
        <begin position="247"/>
        <end position="267"/>
    </location>
</feature>
<evidence type="ECO:0000313" key="3">
    <source>
        <dbReference type="EMBL" id="KZP28037.1"/>
    </source>
</evidence>
<dbReference type="AlphaFoldDB" id="A0A166R966"/>
<gene>
    <name evidence="3" type="ORF">FIBSPDRAFT_780129</name>
</gene>